<name>A0A0F4ZA37_9PEZI</name>
<comment type="caution">
    <text evidence="3">The sequence shown here is derived from an EMBL/GenBank/DDBJ whole genome shotgun (WGS) entry which is preliminary data.</text>
</comment>
<dbReference type="AlphaFoldDB" id="A0A0F4ZA37"/>
<dbReference type="GO" id="GO:0008270">
    <property type="term" value="F:zinc ion binding"/>
    <property type="evidence" value="ECO:0007669"/>
    <property type="project" value="InterPro"/>
</dbReference>
<evidence type="ECO:0000313" key="3">
    <source>
        <dbReference type="EMBL" id="KKA27412.1"/>
    </source>
</evidence>
<dbReference type="Proteomes" id="UP000033483">
    <property type="component" value="Unassembled WGS sequence"/>
</dbReference>
<protein>
    <recommendedName>
        <fullName evidence="2">Zn(2)-C6 fungal-type domain-containing protein</fullName>
    </recommendedName>
</protein>
<reference evidence="3 4" key="1">
    <citation type="submission" date="2015-03" db="EMBL/GenBank/DDBJ databases">
        <authorList>
            <person name="Radwan O."/>
            <person name="Al-Naeli F.A."/>
            <person name="Rendon G.A."/>
            <person name="Fields C."/>
        </authorList>
    </citation>
    <scope>NUCLEOTIDE SEQUENCE [LARGE SCALE GENOMIC DNA]</scope>
    <source>
        <strain evidence="3">CR-DP1</strain>
    </source>
</reference>
<dbReference type="PROSITE" id="PS00463">
    <property type="entry name" value="ZN2_CY6_FUNGAL_1"/>
    <property type="match status" value="1"/>
</dbReference>
<dbReference type="InterPro" id="IPR001138">
    <property type="entry name" value="Zn2Cys6_DnaBD"/>
</dbReference>
<dbReference type="PROSITE" id="PS50048">
    <property type="entry name" value="ZN2_CY6_FUNGAL_2"/>
    <property type="match status" value="1"/>
</dbReference>
<dbReference type="InterPro" id="IPR036864">
    <property type="entry name" value="Zn2-C6_fun-type_DNA-bd_sf"/>
</dbReference>
<dbReference type="CDD" id="cd00067">
    <property type="entry name" value="GAL4"/>
    <property type="match status" value="1"/>
</dbReference>
<dbReference type="SUPFAM" id="SSF57701">
    <property type="entry name" value="Zn2/Cys6 DNA-binding domain"/>
    <property type="match status" value="1"/>
</dbReference>
<gene>
    <name evidence="3" type="ORF">TD95_005178</name>
</gene>
<dbReference type="GO" id="GO:0000981">
    <property type="term" value="F:DNA-binding transcription factor activity, RNA polymerase II-specific"/>
    <property type="evidence" value="ECO:0007669"/>
    <property type="project" value="InterPro"/>
</dbReference>
<dbReference type="EMBL" id="LAEV01001760">
    <property type="protein sequence ID" value="KKA27412.1"/>
    <property type="molecule type" value="Genomic_DNA"/>
</dbReference>
<feature type="domain" description="Zn(2)-C6 fungal-type" evidence="2">
    <location>
        <begin position="19"/>
        <end position="49"/>
    </location>
</feature>
<dbReference type="PANTHER" id="PTHR47657:SF12">
    <property type="entry name" value="ZN(II)2CYS6 TRANSCRIPTION FACTOR (EUROFUNG)"/>
    <property type="match status" value="1"/>
</dbReference>
<dbReference type="SMART" id="SM00066">
    <property type="entry name" value="GAL4"/>
    <property type="match status" value="1"/>
</dbReference>
<dbReference type="Gene3D" id="4.10.240.10">
    <property type="entry name" value="Zn(2)-C6 fungal-type DNA-binding domain"/>
    <property type="match status" value="1"/>
</dbReference>
<dbReference type="OrthoDB" id="1924260at2759"/>
<evidence type="ECO:0000256" key="1">
    <source>
        <dbReference type="ARBA" id="ARBA00023242"/>
    </source>
</evidence>
<sequence length="591" mass="65005">MAGPGGGPPRRSHTKSRKGCDACKRRHIRCDETFPQCLNCTKHKIRCPYNDMPVDRSGSPDKSSIVWADDVVRIADQWLNTLMWPFPMLNVFNFVNPKMLKLEDLRLLCHICLVCSELGSQSNLGLTVWSTQMVDILSFAAVSPFVMNAVLSFSATHLSSIRDSTAIRNMAFSHQGRALKGLSDALQHFSPENSDSVLAASVVLSWQTTEWREWSKHMYGTLSFSALVTKNTKQTQTLTPPTQIIDLMRQGNYPSRFQSFIDNQHVTVMAPPSPSPDHKTIQPKKEDMDVMQRTVQQLQVLEAHLKGSGMDCKDVQNLINFVKNARKASSSGLTVQQQHEKLAPLRSWLFWQPLKYLSPMNSSYSGLVIIAHLYSVALVMERLFPDIGAGYFGSLTVQPILDIFDRIYHASVSGDPTISALLTLMRGPFNTATEFQQRRGLALPQMPMLPATTSASDAMYVAAAGTPTASYYPVSEAPSTPSMIFAAPAGSPAFPPETLPFLDSPVNTMAMMSPALPTNPYLSVPSPGYVASGSPYSAASSPATNYETTAYVADPTSFGSEWNPAPWPMMPEYSSMASECVSPLMTTALLY</sequence>
<organism evidence="3 4">
    <name type="scientific">Thielaviopsis punctulata</name>
    <dbReference type="NCBI Taxonomy" id="72032"/>
    <lineage>
        <taxon>Eukaryota</taxon>
        <taxon>Fungi</taxon>
        <taxon>Dikarya</taxon>
        <taxon>Ascomycota</taxon>
        <taxon>Pezizomycotina</taxon>
        <taxon>Sordariomycetes</taxon>
        <taxon>Hypocreomycetidae</taxon>
        <taxon>Microascales</taxon>
        <taxon>Ceratocystidaceae</taxon>
        <taxon>Thielaviopsis</taxon>
    </lineage>
</organism>
<dbReference type="Pfam" id="PF00172">
    <property type="entry name" value="Zn_clus"/>
    <property type="match status" value="1"/>
</dbReference>
<accession>A0A0F4ZA37</accession>
<evidence type="ECO:0000313" key="4">
    <source>
        <dbReference type="Proteomes" id="UP000033483"/>
    </source>
</evidence>
<dbReference type="PANTHER" id="PTHR47657">
    <property type="entry name" value="STEROL REGULATORY ELEMENT-BINDING PROTEIN ECM22"/>
    <property type="match status" value="1"/>
</dbReference>
<dbReference type="Pfam" id="PF11951">
    <property type="entry name" value="Fungal_trans_2"/>
    <property type="match status" value="1"/>
</dbReference>
<evidence type="ECO:0000259" key="2">
    <source>
        <dbReference type="PROSITE" id="PS50048"/>
    </source>
</evidence>
<dbReference type="InterPro" id="IPR052400">
    <property type="entry name" value="Zn2-C6_fungal_TF"/>
</dbReference>
<proteinExistence type="predicted"/>
<keyword evidence="1" id="KW-0539">Nucleus</keyword>
<keyword evidence="4" id="KW-1185">Reference proteome</keyword>
<dbReference type="InterPro" id="IPR021858">
    <property type="entry name" value="Fun_TF"/>
</dbReference>